<keyword evidence="1" id="KW-1185">Reference proteome</keyword>
<reference evidence="2" key="1">
    <citation type="submission" date="2016-11" db="UniProtKB">
        <authorList>
            <consortium name="WormBaseParasite"/>
        </authorList>
    </citation>
    <scope>IDENTIFICATION</scope>
</reference>
<dbReference type="Proteomes" id="UP000095282">
    <property type="component" value="Unplaced"/>
</dbReference>
<evidence type="ECO:0000313" key="2">
    <source>
        <dbReference type="WBParaSite" id="Csp11.Scaffold630.g19579.t1"/>
    </source>
</evidence>
<organism evidence="1 2">
    <name type="scientific">Caenorhabditis tropicalis</name>
    <dbReference type="NCBI Taxonomy" id="1561998"/>
    <lineage>
        <taxon>Eukaryota</taxon>
        <taxon>Metazoa</taxon>
        <taxon>Ecdysozoa</taxon>
        <taxon>Nematoda</taxon>
        <taxon>Chromadorea</taxon>
        <taxon>Rhabditida</taxon>
        <taxon>Rhabditina</taxon>
        <taxon>Rhabditomorpha</taxon>
        <taxon>Rhabditoidea</taxon>
        <taxon>Rhabditidae</taxon>
        <taxon>Peloderinae</taxon>
        <taxon>Caenorhabditis</taxon>
    </lineage>
</organism>
<sequence>MRFFNAIRSMSMMSAISKKIPLVPTSLRSVRELATNQQGKVYATQEVVIGANKLKKKKGAQTCDSPPHHHMFLLFPPSSASCVSHSLNDGKEEEEDRLI</sequence>
<dbReference type="WBParaSite" id="Csp11.Scaffold630.g19579.t1">
    <property type="protein sequence ID" value="Csp11.Scaffold630.g19579.t1"/>
    <property type="gene ID" value="Csp11.Scaffold630.g19579"/>
</dbReference>
<name>A0A1I7UUV5_9PELO</name>
<proteinExistence type="predicted"/>
<accession>A0A1I7UUV5</accession>
<dbReference type="eggNOG" id="ENOG502TJ5H">
    <property type="taxonomic scope" value="Eukaryota"/>
</dbReference>
<dbReference type="AlphaFoldDB" id="A0A1I7UUV5"/>
<protein>
    <submittedName>
        <fullName evidence="2">Uncharacterized protein</fullName>
    </submittedName>
</protein>
<evidence type="ECO:0000313" key="1">
    <source>
        <dbReference type="Proteomes" id="UP000095282"/>
    </source>
</evidence>
<dbReference type="STRING" id="1561998.A0A1I7UUV5"/>